<evidence type="ECO:0008006" key="3">
    <source>
        <dbReference type="Google" id="ProtNLM"/>
    </source>
</evidence>
<protein>
    <recommendedName>
        <fullName evidence="3">DUF2188 domain-containing protein</fullName>
    </recommendedName>
</protein>
<dbReference type="AlphaFoldDB" id="A0AAP7GSK8"/>
<dbReference type="Proteomes" id="UP000092125">
    <property type="component" value="Unassembled WGS sequence"/>
</dbReference>
<evidence type="ECO:0000313" key="1">
    <source>
        <dbReference type="EMBL" id="OBU61997.1"/>
    </source>
</evidence>
<organism evidence="1 2">
    <name type="scientific">Stenotrophomonas maltophilia</name>
    <name type="common">Pseudomonas maltophilia</name>
    <name type="synonym">Xanthomonas maltophilia</name>
    <dbReference type="NCBI Taxonomy" id="40324"/>
    <lineage>
        <taxon>Bacteria</taxon>
        <taxon>Pseudomonadati</taxon>
        <taxon>Pseudomonadota</taxon>
        <taxon>Gammaproteobacteria</taxon>
        <taxon>Lysobacterales</taxon>
        <taxon>Lysobacteraceae</taxon>
        <taxon>Stenotrophomonas</taxon>
        <taxon>Stenotrophomonas maltophilia group</taxon>
    </lineage>
</organism>
<proteinExistence type="predicted"/>
<comment type="caution">
    <text evidence="1">The sequence shown here is derived from an EMBL/GenBank/DDBJ whole genome shotgun (WGS) entry which is preliminary data.</text>
</comment>
<accession>A0AAP7GSK8</accession>
<dbReference type="EMBL" id="LYVI01000004">
    <property type="protein sequence ID" value="OBU61997.1"/>
    <property type="molecule type" value="Genomic_DNA"/>
</dbReference>
<dbReference type="RefSeq" id="WP_065181909.1">
    <property type="nucleotide sequence ID" value="NZ_LYVI01000004.1"/>
</dbReference>
<reference evidence="1 2" key="1">
    <citation type="submission" date="2016-05" db="EMBL/GenBank/DDBJ databases">
        <title>Draft Genome Sequences of Stenotrophomonas maltophilia Strains Sm32COP, Sm41DVV, Sm46PAILV, SmF3, SmF22, SmSOFb1 and SmCVFa1, Isolated from Different Manures, in France.</title>
        <authorList>
            <person name="Nazaret S."/>
            <person name="Bodilis J."/>
        </authorList>
    </citation>
    <scope>NUCLEOTIDE SEQUENCE [LARGE SCALE GENOMIC DNA]</scope>
    <source>
        <strain evidence="1 2">Sm41DVV</strain>
    </source>
</reference>
<evidence type="ECO:0000313" key="2">
    <source>
        <dbReference type="Proteomes" id="UP000092125"/>
    </source>
</evidence>
<gene>
    <name evidence="1" type="ORF">A9K56_08155</name>
</gene>
<name>A0AAP7GSK8_STEMA</name>
<sequence>MVFTVHCNAQHWFVLDPEARTTASFARGADAFDVATELAQEHHRRTGQHCIVRVEALGGAVDVLRVGA</sequence>